<dbReference type="PANTHER" id="PTHR21137:SF35">
    <property type="entry name" value="ODORANT RECEPTOR 19A-RELATED"/>
    <property type="match status" value="1"/>
</dbReference>
<name>A0A182TBI0_9DIPT</name>
<evidence type="ECO:0000256" key="3">
    <source>
        <dbReference type="ARBA" id="ARBA00022606"/>
    </source>
</evidence>
<evidence type="ECO:0000256" key="1">
    <source>
        <dbReference type="ARBA" id="ARBA00004651"/>
    </source>
</evidence>
<dbReference type="Proteomes" id="UP000075901">
    <property type="component" value="Unassembled WGS sequence"/>
</dbReference>
<keyword evidence="8" id="KW-0675">Receptor</keyword>
<keyword evidence="7" id="KW-0472">Membrane</keyword>
<dbReference type="Pfam" id="PF02949">
    <property type="entry name" value="7tm_6"/>
    <property type="match status" value="1"/>
</dbReference>
<dbReference type="VEuPathDB" id="VectorBase:AMAM023502"/>
<dbReference type="InterPro" id="IPR004117">
    <property type="entry name" value="7tm6_olfct_rcpt"/>
</dbReference>
<accession>A0A182TBI0</accession>
<evidence type="ECO:0000313" key="11">
    <source>
        <dbReference type="Proteomes" id="UP000075901"/>
    </source>
</evidence>
<evidence type="ECO:0000313" key="10">
    <source>
        <dbReference type="EnsemblMetazoa" id="AMAM023502-PA"/>
    </source>
</evidence>
<reference evidence="11" key="1">
    <citation type="submission" date="2013-09" db="EMBL/GenBank/DDBJ databases">
        <title>The Genome Sequence of Anopheles maculatus species B.</title>
        <authorList>
            <consortium name="The Broad Institute Genomics Platform"/>
            <person name="Neafsey D.E."/>
            <person name="Besansky N."/>
            <person name="Howell P."/>
            <person name="Walton C."/>
            <person name="Young S.K."/>
            <person name="Zeng Q."/>
            <person name="Gargeya S."/>
            <person name="Fitzgerald M."/>
            <person name="Haas B."/>
            <person name="Abouelleil A."/>
            <person name="Allen A.W."/>
            <person name="Alvarado L."/>
            <person name="Arachchi H.M."/>
            <person name="Berlin A.M."/>
            <person name="Chapman S.B."/>
            <person name="Gainer-Dewar J."/>
            <person name="Goldberg J."/>
            <person name="Griggs A."/>
            <person name="Gujja S."/>
            <person name="Hansen M."/>
            <person name="Howarth C."/>
            <person name="Imamovic A."/>
            <person name="Ireland A."/>
            <person name="Larimer J."/>
            <person name="McCowan C."/>
            <person name="Murphy C."/>
            <person name="Pearson M."/>
            <person name="Poon T.W."/>
            <person name="Priest M."/>
            <person name="Roberts A."/>
            <person name="Saif S."/>
            <person name="Shea T."/>
            <person name="Sisk P."/>
            <person name="Sykes S."/>
            <person name="Wortman J."/>
            <person name="Nusbaum C."/>
            <person name="Birren B."/>
        </authorList>
    </citation>
    <scope>NUCLEOTIDE SEQUENCE [LARGE SCALE GENOMIC DNA]</scope>
    <source>
        <strain evidence="11">maculatus3</strain>
    </source>
</reference>
<dbReference type="EnsemblMetazoa" id="AMAM023502-RA">
    <property type="protein sequence ID" value="AMAM023502-PA"/>
    <property type="gene ID" value="AMAM023502"/>
</dbReference>
<dbReference type="PANTHER" id="PTHR21137">
    <property type="entry name" value="ODORANT RECEPTOR"/>
    <property type="match status" value="1"/>
</dbReference>
<dbReference type="GO" id="GO:0007165">
    <property type="term" value="P:signal transduction"/>
    <property type="evidence" value="ECO:0007669"/>
    <property type="project" value="UniProtKB-KW"/>
</dbReference>
<keyword evidence="2" id="KW-1003">Cell membrane</keyword>
<proteinExistence type="predicted"/>
<dbReference type="GO" id="GO:0005886">
    <property type="term" value="C:plasma membrane"/>
    <property type="evidence" value="ECO:0007669"/>
    <property type="project" value="UniProtKB-SubCell"/>
</dbReference>
<organism evidence="10 11">
    <name type="scientific">Anopheles maculatus</name>
    <dbReference type="NCBI Taxonomy" id="74869"/>
    <lineage>
        <taxon>Eukaryota</taxon>
        <taxon>Metazoa</taxon>
        <taxon>Ecdysozoa</taxon>
        <taxon>Arthropoda</taxon>
        <taxon>Hexapoda</taxon>
        <taxon>Insecta</taxon>
        <taxon>Pterygota</taxon>
        <taxon>Neoptera</taxon>
        <taxon>Endopterygota</taxon>
        <taxon>Diptera</taxon>
        <taxon>Nematocera</taxon>
        <taxon>Culicoidea</taxon>
        <taxon>Culicidae</taxon>
        <taxon>Anophelinae</taxon>
        <taxon>Anopheles</taxon>
        <taxon>Anopheles maculatus group</taxon>
    </lineage>
</organism>
<keyword evidence="4" id="KW-0812">Transmembrane</keyword>
<evidence type="ECO:0008006" key="12">
    <source>
        <dbReference type="Google" id="ProtNLM"/>
    </source>
</evidence>
<comment type="subcellular location">
    <subcellularLocation>
        <location evidence="1">Cell membrane</location>
        <topology evidence="1">Multi-pass membrane protein</topology>
    </subcellularLocation>
</comment>
<reference evidence="10" key="2">
    <citation type="submission" date="2020-05" db="UniProtKB">
        <authorList>
            <consortium name="EnsemblMetazoa"/>
        </authorList>
    </citation>
    <scope>IDENTIFICATION</scope>
    <source>
        <strain evidence="10">maculatus3</strain>
    </source>
</reference>
<evidence type="ECO:0000256" key="9">
    <source>
        <dbReference type="ARBA" id="ARBA00023224"/>
    </source>
</evidence>
<dbReference type="AlphaFoldDB" id="A0A182TBI0"/>
<protein>
    <recommendedName>
        <fullName evidence="12">Odorant receptor</fullName>
    </recommendedName>
</protein>
<dbReference type="GO" id="GO:0004984">
    <property type="term" value="F:olfactory receptor activity"/>
    <property type="evidence" value="ECO:0007669"/>
    <property type="project" value="InterPro"/>
</dbReference>
<keyword evidence="9" id="KW-0807">Transducer</keyword>
<dbReference type="GO" id="GO:0005549">
    <property type="term" value="F:odorant binding"/>
    <property type="evidence" value="ECO:0007669"/>
    <property type="project" value="InterPro"/>
</dbReference>
<keyword evidence="11" id="KW-1185">Reference proteome</keyword>
<evidence type="ECO:0000256" key="5">
    <source>
        <dbReference type="ARBA" id="ARBA00022725"/>
    </source>
</evidence>
<keyword evidence="3" id="KW-0716">Sensory transduction</keyword>
<evidence type="ECO:0000256" key="8">
    <source>
        <dbReference type="ARBA" id="ARBA00023170"/>
    </source>
</evidence>
<evidence type="ECO:0000256" key="2">
    <source>
        <dbReference type="ARBA" id="ARBA00022475"/>
    </source>
</evidence>
<keyword evidence="5" id="KW-0552">Olfaction</keyword>
<evidence type="ECO:0000256" key="7">
    <source>
        <dbReference type="ARBA" id="ARBA00023136"/>
    </source>
</evidence>
<evidence type="ECO:0000256" key="6">
    <source>
        <dbReference type="ARBA" id="ARBA00022989"/>
    </source>
</evidence>
<keyword evidence="6" id="KW-1133">Transmembrane helix</keyword>
<evidence type="ECO:0000256" key="4">
    <source>
        <dbReference type="ARBA" id="ARBA00022692"/>
    </source>
</evidence>
<sequence length="111" mass="12971">MFLVVESFLFCRVLSDINELNTKIGMVLYEMEWYSKLRFSKRFASDYRHVRSSLLIIIMRTQTPLSFTVNGFGTISMGRFVDLLNSSYSFMALLLQLKNEIAHKQMERNAA</sequence>